<evidence type="ECO:0000256" key="2">
    <source>
        <dbReference type="SAM" id="Phobius"/>
    </source>
</evidence>
<organism evidence="3 4">
    <name type="scientific">Gonapodya prolifera (strain JEL478)</name>
    <name type="common">Monoblepharis prolifera</name>
    <dbReference type="NCBI Taxonomy" id="1344416"/>
    <lineage>
        <taxon>Eukaryota</taxon>
        <taxon>Fungi</taxon>
        <taxon>Fungi incertae sedis</taxon>
        <taxon>Chytridiomycota</taxon>
        <taxon>Chytridiomycota incertae sedis</taxon>
        <taxon>Monoblepharidomycetes</taxon>
        <taxon>Monoblepharidales</taxon>
        <taxon>Gonapodyaceae</taxon>
        <taxon>Gonapodya</taxon>
    </lineage>
</organism>
<evidence type="ECO:0000256" key="1">
    <source>
        <dbReference type="SAM" id="MobiDB-lite"/>
    </source>
</evidence>
<dbReference type="AlphaFoldDB" id="A0A139AFC4"/>
<reference evidence="3 4" key="1">
    <citation type="journal article" date="2015" name="Genome Biol. Evol.">
        <title>Phylogenomic analyses indicate that early fungi evolved digesting cell walls of algal ancestors of land plants.</title>
        <authorList>
            <person name="Chang Y."/>
            <person name="Wang S."/>
            <person name="Sekimoto S."/>
            <person name="Aerts A.L."/>
            <person name="Choi C."/>
            <person name="Clum A."/>
            <person name="LaButti K.M."/>
            <person name="Lindquist E.A."/>
            <person name="Yee Ngan C."/>
            <person name="Ohm R.A."/>
            <person name="Salamov A.A."/>
            <person name="Grigoriev I.V."/>
            <person name="Spatafora J.W."/>
            <person name="Berbee M.L."/>
        </authorList>
    </citation>
    <scope>NUCLEOTIDE SEQUENCE [LARGE SCALE GENOMIC DNA]</scope>
    <source>
        <strain evidence="3 4">JEL478</strain>
    </source>
</reference>
<dbReference type="EMBL" id="KQ965762">
    <property type="protein sequence ID" value="KXS15389.1"/>
    <property type="molecule type" value="Genomic_DNA"/>
</dbReference>
<proteinExistence type="predicted"/>
<protein>
    <submittedName>
        <fullName evidence="3">Uncharacterized protein</fullName>
    </submittedName>
</protein>
<feature type="region of interest" description="Disordered" evidence="1">
    <location>
        <begin position="463"/>
        <end position="484"/>
    </location>
</feature>
<keyword evidence="4" id="KW-1185">Reference proteome</keyword>
<name>A0A139AFC4_GONPJ</name>
<keyword evidence="2" id="KW-0472">Membrane</keyword>
<evidence type="ECO:0000313" key="3">
    <source>
        <dbReference type="EMBL" id="KXS15389.1"/>
    </source>
</evidence>
<dbReference type="Proteomes" id="UP000070544">
    <property type="component" value="Unassembled WGS sequence"/>
</dbReference>
<feature type="transmembrane region" description="Helical" evidence="2">
    <location>
        <begin position="12"/>
        <end position="35"/>
    </location>
</feature>
<accession>A0A139AFC4</accession>
<evidence type="ECO:0000313" key="4">
    <source>
        <dbReference type="Proteomes" id="UP000070544"/>
    </source>
</evidence>
<sequence length="546" mass="59280">MVTRISVGNSRIFIFILKLGALVMVMSYHGTFLLLHRPAELATMALDAAFMVLVSIRGLYAMVQSKSGPSTVPSSIAPAIKDLKRDLATLVKALRLLGTNWPACLLAYHVIRNLASIFGGVEVDEQGMLEQLSRKQQGGNVVSDFDQVTIMMQNGLRYEYFIGEHPAKFLGAKPTLSPPETTDLCRSAAAIDPLAWNEHFPSEVAAPAQLVNFSVARPYEWVPASGSAPPPFLLGSPVRQLPPTYLLLAGAGTFGVTRPLRFYAVPAPYTNSIYPPVVPSLLDTSRQEDEQKPSVIFELFCHRLYTMPSHLVIVDVEQKPGEPDTVVVLGRRETSCSLPPCSACHVFKYVLVACLERGRQRFNPLTAAFLNDFEQVDHLPGEKKMTNTSVAVARSPMFKIESRKGAGGVFAVSRVSPALLGGRVCCFAFVSVFCTATSAEIAPPRRSPGPPTGSHRIDNMKAHHTTHARRIGQPFPGSKLTRAGSGIPTVVEPHIRSLAPPAPQALLLRRQVGQQRAPYVAYDPPLGQGEVLPPYPAYAGHAAGHE</sequence>
<keyword evidence="2" id="KW-1133">Transmembrane helix</keyword>
<gene>
    <name evidence="3" type="ORF">M427DRAFT_44476</name>
</gene>
<keyword evidence="2" id="KW-0812">Transmembrane</keyword>